<evidence type="ECO:0000256" key="1">
    <source>
        <dbReference type="ARBA" id="ARBA00022723"/>
    </source>
</evidence>
<dbReference type="GO" id="GO:0000492">
    <property type="term" value="P:box C/D snoRNP assembly"/>
    <property type="evidence" value="ECO:0007669"/>
    <property type="project" value="TreeGrafter"/>
</dbReference>
<keyword evidence="2 4" id="KW-0863">Zinc-finger</keyword>
<dbReference type="InterPro" id="IPR036855">
    <property type="entry name" value="Znf_CCCH_sf"/>
</dbReference>
<dbReference type="Gene3D" id="4.10.1000.10">
    <property type="entry name" value="Zinc finger, CCCH-type"/>
    <property type="match status" value="1"/>
</dbReference>
<dbReference type="PANTHER" id="PTHR13309">
    <property type="entry name" value="NUCLEAR FRAGILE X MENTAL RETARDATION PROTEIN INTERACTING PROTEIN 1"/>
    <property type="match status" value="1"/>
</dbReference>
<proteinExistence type="predicted"/>
<dbReference type="EMBL" id="NBSH01000015">
    <property type="protein sequence ID" value="ORX34159.1"/>
    <property type="molecule type" value="Genomic_DNA"/>
</dbReference>
<feature type="region of interest" description="Disordered" evidence="5">
    <location>
        <begin position="1"/>
        <end position="38"/>
    </location>
</feature>
<reference evidence="7 8" key="1">
    <citation type="submission" date="2017-03" db="EMBL/GenBank/DDBJ databases">
        <title>Widespread Adenine N6-methylation of Active Genes in Fungi.</title>
        <authorList>
            <consortium name="DOE Joint Genome Institute"/>
            <person name="Mondo S.J."/>
            <person name="Dannebaum R.O."/>
            <person name="Kuo R.C."/>
            <person name="Louie K.B."/>
            <person name="Bewick A.J."/>
            <person name="Labutti K."/>
            <person name="Haridas S."/>
            <person name="Kuo A."/>
            <person name="Salamov A."/>
            <person name="Ahrendt S.R."/>
            <person name="Lau R."/>
            <person name="Bowen B.P."/>
            <person name="Lipzen A."/>
            <person name="Sullivan W."/>
            <person name="Andreopoulos W.B."/>
            <person name="Clum A."/>
            <person name="Lindquist E."/>
            <person name="Daum C."/>
            <person name="Northen T.R."/>
            <person name="Ramamoorthy G."/>
            <person name="Schmitz R.J."/>
            <person name="Gryganskyi A."/>
            <person name="Culley D."/>
            <person name="Magnuson J."/>
            <person name="James T.Y."/>
            <person name="O'Malley M.A."/>
            <person name="Stajich J.E."/>
            <person name="Spatafora J.W."/>
            <person name="Visel A."/>
            <person name="Grigoriev I.V."/>
        </authorList>
    </citation>
    <scope>NUCLEOTIDE SEQUENCE [LARGE SCALE GENOMIC DNA]</scope>
    <source>
        <strain evidence="7 8">NRRL Y-17943</strain>
    </source>
</reference>
<evidence type="ECO:0000313" key="8">
    <source>
        <dbReference type="Proteomes" id="UP000193218"/>
    </source>
</evidence>
<keyword evidence="8" id="KW-1185">Reference proteome</keyword>
<feature type="compositionally biased region" description="Low complexity" evidence="5">
    <location>
        <begin position="342"/>
        <end position="357"/>
    </location>
</feature>
<dbReference type="Pfam" id="PF10453">
    <property type="entry name" value="NUFIP1"/>
    <property type="match status" value="1"/>
</dbReference>
<organism evidence="7 8">
    <name type="scientific">Kockovaella imperatae</name>
    <dbReference type="NCBI Taxonomy" id="4999"/>
    <lineage>
        <taxon>Eukaryota</taxon>
        <taxon>Fungi</taxon>
        <taxon>Dikarya</taxon>
        <taxon>Basidiomycota</taxon>
        <taxon>Agaricomycotina</taxon>
        <taxon>Tremellomycetes</taxon>
        <taxon>Tremellales</taxon>
        <taxon>Cuniculitremaceae</taxon>
        <taxon>Kockovaella</taxon>
    </lineage>
</organism>
<dbReference type="InterPro" id="IPR019496">
    <property type="entry name" value="NUFIP1_cons_dom"/>
</dbReference>
<dbReference type="RefSeq" id="XP_021868437.1">
    <property type="nucleotide sequence ID" value="XM_022016946.1"/>
</dbReference>
<dbReference type="PROSITE" id="PS50103">
    <property type="entry name" value="ZF_C3H1"/>
    <property type="match status" value="1"/>
</dbReference>
<feature type="domain" description="C3H1-type" evidence="6">
    <location>
        <begin position="381"/>
        <end position="409"/>
    </location>
</feature>
<dbReference type="SMART" id="SM00356">
    <property type="entry name" value="ZnF_C3H1"/>
    <property type="match status" value="1"/>
</dbReference>
<feature type="compositionally biased region" description="Basic and acidic residues" evidence="5">
    <location>
        <begin position="194"/>
        <end position="233"/>
    </location>
</feature>
<feature type="zinc finger region" description="C3H1-type" evidence="4">
    <location>
        <begin position="381"/>
        <end position="409"/>
    </location>
</feature>
<dbReference type="AlphaFoldDB" id="A0A1Y1U7Z9"/>
<dbReference type="OrthoDB" id="273070at2759"/>
<evidence type="ECO:0000256" key="5">
    <source>
        <dbReference type="SAM" id="MobiDB-lite"/>
    </source>
</evidence>
<name>A0A1Y1U7Z9_9TREE</name>
<dbReference type="GO" id="GO:0008270">
    <property type="term" value="F:zinc ion binding"/>
    <property type="evidence" value="ECO:0007669"/>
    <property type="project" value="UniProtKB-KW"/>
</dbReference>
<dbReference type="InterPro" id="IPR000571">
    <property type="entry name" value="Znf_CCCH"/>
</dbReference>
<dbReference type="GO" id="GO:0005634">
    <property type="term" value="C:nucleus"/>
    <property type="evidence" value="ECO:0007669"/>
    <property type="project" value="TreeGrafter"/>
</dbReference>
<comment type="caution">
    <text evidence="7">The sequence shown here is derived from an EMBL/GenBank/DDBJ whole genome shotgun (WGS) entry which is preliminary data.</text>
</comment>
<dbReference type="STRING" id="4999.A0A1Y1U7Z9"/>
<evidence type="ECO:0000256" key="2">
    <source>
        <dbReference type="ARBA" id="ARBA00022771"/>
    </source>
</evidence>
<feature type="compositionally biased region" description="Low complexity" evidence="5">
    <location>
        <begin position="19"/>
        <end position="35"/>
    </location>
</feature>
<accession>A0A1Y1U7Z9</accession>
<dbReference type="InParanoid" id="A0A1Y1U7Z9"/>
<evidence type="ECO:0000259" key="6">
    <source>
        <dbReference type="PROSITE" id="PS50103"/>
    </source>
</evidence>
<feature type="compositionally biased region" description="Basic residues" evidence="5">
    <location>
        <begin position="257"/>
        <end position="268"/>
    </location>
</feature>
<dbReference type="GO" id="GO:0003723">
    <property type="term" value="F:RNA binding"/>
    <property type="evidence" value="ECO:0007669"/>
    <property type="project" value="InterPro"/>
</dbReference>
<sequence>MAYNPSYWNANGRPAQSWYGQSSQPGPSSQPYGYPASVQPVNLSGGYNPYAGYAPQATWGAPSPSFGQTLFRGGSSAYSHPSANPDPSRPAKRPKGQDQEDTPSHSRGVSAWRNCSVPGCGFVGPGDQVEIHEGDRHLIFPNGHRVERSEEEEKFAKRRGPAPVIEGTTITLQTDEDIAKWIAERKAKWPSARRVAEKEEERRSAIERGELPARGRGRGGRDARGGRGGRRNDPASQAEDWGRPVTPLDGVSERGPRGRGRGRGRGTPRGRDAGYGARGGAHGGSDRIVQHETSPARAPSHEPGPQGDMSARVEAQNAVKNTIGGLAAYDSASDEDEDASDDSSSTTLSDSEPTTSSDESDEEVEPAKANDSSQLRTIPAIADKPLCKFFAKTGKCRHGDRCRFAHVREVNQQNRNQAERHRPVAKRQNPFDRPGMLSALLATPIQNTLSQISQTIRFLVANDMLENVELKPGDAEALARRHDLITEVSPKSETFALDVPEAGQADL</sequence>
<evidence type="ECO:0000313" key="7">
    <source>
        <dbReference type="EMBL" id="ORX34159.1"/>
    </source>
</evidence>
<gene>
    <name evidence="7" type="ORF">BD324DRAFT_636891</name>
</gene>
<dbReference type="SUPFAM" id="SSF90229">
    <property type="entry name" value="CCCH zinc finger"/>
    <property type="match status" value="1"/>
</dbReference>
<dbReference type="Pfam" id="PF00642">
    <property type="entry name" value="zf-CCCH"/>
    <property type="match status" value="1"/>
</dbReference>
<protein>
    <submittedName>
        <fullName evidence="7">Nuclear fragile X mental retardation-interacting protein 1-domain-containing protein</fullName>
    </submittedName>
</protein>
<feature type="region of interest" description="Disordered" evidence="5">
    <location>
        <begin position="328"/>
        <end position="377"/>
    </location>
</feature>
<dbReference type="InterPro" id="IPR039136">
    <property type="entry name" value="NUFIP1-like"/>
</dbReference>
<dbReference type="PANTHER" id="PTHR13309:SF0">
    <property type="entry name" value="FMR1-INTERACTING PROTEIN NUFIP1"/>
    <property type="match status" value="1"/>
</dbReference>
<feature type="region of interest" description="Disordered" evidence="5">
    <location>
        <begin position="52"/>
        <end position="111"/>
    </location>
</feature>
<evidence type="ECO:0000256" key="3">
    <source>
        <dbReference type="ARBA" id="ARBA00022833"/>
    </source>
</evidence>
<feature type="compositionally biased region" description="Basic and acidic residues" evidence="5">
    <location>
        <begin position="95"/>
        <end position="104"/>
    </location>
</feature>
<feature type="region of interest" description="Disordered" evidence="5">
    <location>
        <begin position="184"/>
        <end position="309"/>
    </location>
</feature>
<feature type="compositionally biased region" description="Acidic residues" evidence="5">
    <location>
        <begin position="332"/>
        <end position="341"/>
    </location>
</feature>
<evidence type="ECO:0000256" key="4">
    <source>
        <dbReference type="PROSITE-ProRule" id="PRU00723"/>
    </source>
</evidence>
<dbReference type="GeneID" id="33558755"/>
<keyword evidence="1 4" id="KW-0479">Metal-binding</keyword>
<keyword evidence="3 4" id="KW-0862">Zinc</keyword>
<dbReference type="Proteomes" id="UP000193218">
    <property type="component" value="Unassembled WGS sequence"/>
</dbReference>